<feature type="compositionally biased region" description="Basic and acidic residues" evidence="4">
    <location>
        <begin position="373"/>
        <end position="384"/>
    </location>
</feature>
<gene>
    <name evidence="8" type="ORF">MCOR_12311</name>
</gene>
<feature type="disulfide bond" evidence="3">
    <location>
        <begin position="981"/>
        <end position="990"/>
    </location>
</feature>
<evidence type="ECO:0000259" key="7">
    <source>
        <dbReference type="PROSITE" id="PS50835"/>
    </source>
</evidence>
<dbReference type="AlphaFoldDB" id="A0A6J8B0Z8"/>
<dbReference type="EMBL" id="CACVKT020002127">
    <property type="protein sequence ID" value="CAC5375228.1"/>
    <property type="molecule type" value="Genomic_DNA"/>
</dbReference>
<dbReference type="SMART" id="SM00408">
    <property type="entry name" value="IGc2"/>
    <property type="match status" value="1"/>
</dbReference>
<dbReference type="SUPFAM" id="SSF57196">
    <property type="entry name" value="EGF/Laminin"/>
    <property type="match status" value="1"/>
</dbReference>
<dbReference type="InterPro" id="IPR007110">
    <property type="entry name" value="Ig-like_dom"/>
</dbReference>
<feature type="transmembrane region" description="Helical" evidence="5">
    <location>
        <begin position="998"/>
        <end position="1024"/>
    </location>
</feature>
<evidence type="ECO:0000256" key="5">
    <source>
        <dbReference type="SAM" id="Phobius"/>
    </source>
</evidence>
<dbReference type="InterPro" id="IPR003599">
    <property type="entry name" value="Ig_sub"/>
</dbReference>
<keyword evidence="1" id="KW-0677">Repeat</keyword>
<dbReference type="SMART" id="SM00409">
    <property type="entry name" value="IG"/>
    <property type="match status" value="1"/>
</dbReference>
<feature type="compositionally biased region" description="Basic and acidic residues" evidence="4">
    <location>
        <begin position="319"/>
        <end position="328"/>
    </location>
</feature>
<dbReference type="PROSITE" id="PS50835">
    <property type="entry name" value="IG_LIKE"/>
    <property type="match status" value="1"/>
</dbReference>
<dbReference type="Pfam" id="PF00090">
    <property type="entry name" value="TSP_1"/>
    <property type="match status" value="3"/>
</dbReference>
<evidence type="ECO:0000256" key="2">
    <source>
        <dbReference type="ARBA" id="ARBA00023157"/>
    </source>
</evidence>
<keyword evidence="9" id="KW-1185">Reference proteome</keyword>
<dbReference type="SMART" id="SM00209">
    <property type="entry name" value="TSP1"/>
    <property type="match status" value="3"/>
</dbReference>
<protein>
    <submittedName>
        <fullName evidence="8">Uncharacterized protein</fullName>
    </submittedName>
</protein>
<dbReference type="InterPro" id="IPR003598">
    <property type="entry name" value="Ig_sub2"/>
</dbReference>
<dbReference type="InterPro" id="IPR013783">
    <property type="entry name" value="Ig-like_fold"/>
</dbReference>
<dbReference type="PROSITE" id="PS01186">
    <property type="entry name" value="EGF_2"/>
    <property type="match status" value="1"/>
</dbReference>
<comment type="caution">
    <text evidence="3">Lacks conserved residue(s) required for the propagation of feature annotation.</text>
</comment>
<dbReference type="SUPFAM" id="SSF82895">
    <property type="entry name" value="TSP-1 type 1 repeat"/>
    <property type="match status" value="3"/>
</dbReference>
<dbReference type="SUPFAM" id="SSF48726">
    <property type="entry name" value="Immunoglobulin"/>
    <property type="match status" value="1"/>
</dbReference>
<evidence type="ECO:0000256" key="3">
    <source>
        <dbReference type="PROSITE-ProRule" id="PRU00076"/>
    </source>
</evidence>
<sequence length="1026" mass="118270">MFYWTKCPVDFSKPCGNHYIPKKGNLHVGCYTVKVQSPECYSGRLAERGNNYVLALWITDCSGQEYDLGSIHWQFVKPQNHPLPHCSNKMKCKVNRDKLELGKTYHVQVVIWIGKLQEKLKLTIVLSSGKAAVLSKVYLCQLRRRSHTYGSIVARKGVEEGFVGYVQKSEKIIDYHKNIRTKNNHTVTSVVHQREVLQKLSEIRHRRYPRYIDSTSPNHYGYEKRDSQDNRNTQNPSKSIKHNTEYHQPPKLRQYISNTRDEAHKVPINYNSEYQQRPKLRQHTRSTQNEGHGHPIEHNNEYQQRPKLRQHTKSTQNEGHGHPIEHNNEYQQRPKLRQHTSSMHNEGHSDPIEHNNEYQQRPKLRQHTSSIHNEGHSDPIEHNNEYQQRPKLRQISNDMYELLSDGTNGMPEHMSNGTDEHMSNGHDEHMSDGKDEQMFNGSDEHMFDGSDEHMSDGTDEQMFNGSDEHMSDGTDEHMPNGTDEHMSESMYEHKSDGMNEHMSDGTDEHMSDGRDEHMFDGTDEHMPNDMDEHMSDGTDEHMPNNKYKNNYPLKKKSNQVPRVKSHLHKFIENFLASPSNKTSQVLLRLGNKMENITRNLTSSNEYIMVMLRKDVVKLLSLFNLSKSEIQNLENMVKAKAELIKSRNTGSENVNVESGHAMAEIFQKFYNLSYNASRAAILQELKVIKHHFDKLDAWGPWSEWTACPKSCKGQSFRMKERKCLSGKSCIGKSMEFAPCPNDCSAYQRWTAWSGWGKCSATCATGISIRERECKMAEGGCEGQDSQMKSCTMSSCPITIITSTTTTTTTHAPVNVPLEWGQWSECSVTCGMGVIFRQKYCHDQMRQHCKGPVQRENKRCITDSCNQQVERQQMQILEGNDAVLPCRIKKKPHNSIYWITPKGKKIDSHTVIKRVLVVDDKLLLRETQRREHGVYHCVSSDGQTSDVEIDVLWCGLELCQHGANCIRIRARLEHGHRRFKCVCTSGYSGMFCEKKMPLPFSLILLIILMSVLVFVIILAIVITYICHR</sequence>
<organism evidence="8 9">
    <name type="scientific">Mytilus coruscus</name>
    <name type="common">Sea mussel</name>
    <dbReference type="NCBI Taxonomy" id="42192"/>
    <lineage>
        <taxon>Eukaryota</taxon>
        <taxon>Metazoa</taxon>
        <taxon>Spiralia</taxon>
        <taxon>Lophotrochozoa</taxon>
        <taxon>Mollusca</taxon>
        <taxon>Bivalvia</taxon>
        <taxon>Autobranchia</taxon>
        <taxon>Pteriomorphia</taxon>
        <taxon>Mytilida</taxon>
        <taxon>Mytiloidea</taxon>
        <taxon>Mytilidae</taxon>
        <taxon>Mytilinae</taxon>
        <taxon>Mytilus</taxon>
    </lineage>
</organism>
<dbReference type="OrthoDB" id="6161694at2759"/>
<reference evidence="8 9" key="1">
    <citation type="submission" date="2020-06" db="EMBL/GenBank/DDBJ databases">
        <authorList>
            <person name="Li R."/>
            <person name="Bekaert M."/>
        </authorList>
    </citation>
    <scope>NUCLEOTIDE SEQUENCE [LARGE SCALE GENOMIC DNA]</scope>
    <source>
        <strain evidence="9">wild</strain>
    </source>
</reference>
<dbReference type="Pfam" id="PF07679">
    <property type="entry name" value="I-set"/>
    <property type="match status" value="1"/>
</dbReference>
<feature type="compositionally biased region" description="Basic and acidic residues" evidence="4">
    <location>
        <begin position="291"/>
        <end position="300"/>
    </location>
</feature>
<dbReference type="Proteomes" id="UP000507470">
    <property type="component" value="Unassembled WGS sequence"/>
</dbReference>
<evidence type="ECO:0000256" key="1">
    <source>
        <dbReference type="ARBA" id="ARBA00022737"/>
    </source>
</evidence>
<keyword evidence="2 3" id="KW-1015">Disulfide bond</keyword>
<feature type="region of interest" description="Disordered" evidence="4">
    <location>
        <begin position="411"/>
        <end position="431"/>
    </location>
</feature>
<keyword evidence="5" id="KW-0812">Transmembrane</keyword>
<dbReference type="InterPro" id="IPR036179">
    <property type="entry name" value="Ig-like_dom_sf"/>
</dbReference>
<feature type="domain" description="Ig-like" evidence="7">
    <location>
        <begin position="850"/>
        <end position="948"/>
    </location>
</feature>
<evidence type="ECO:0000256" key="4">
    <source>
        <dbReference type="SAM" id="MobiDB-lite"/>
    </source>
</evidence>
<feature type="region of interest" description="Disordered" evidence="4">
    <location>
        <begin position="208"/>
        <end position="250"/>
    </location>
</feature>
<name>A0A6J8B0Z8_MYTCO</name>
<keyword evidence="3" id="KW-0245">EGF-like domain</keyword>
<feature type="region of interest" description="Disordered" evidence="4">
    <location>
        <begin position="267"/>
        <end position="330"/>
    </location>
</feature>
<feature type="domain" description="EGF-like" evidence="6">
    <location>
        <begin position="948"/>
        <end position="991"/>
    </location>
</feature>
<keyword evidence="5" id="KW-0472">Membrane</keyword>
<feature type="region of interest" description="Disordered" evidence="4">
    <location>
        <begin position="369"/>
        <end position="390"/>
    </location>
</feature>
<dbReference type="InterPro" id="IPR013098">
    <property type="entry name" value="Ig_I-set"/>
</dbReference>
<feature type="compositionally biased region" description="Basic and acidic residues" evidence="4">
    <location>
        <begin position="418"/>
        <end position="431"/>
    </location>
</feature>
<dbReference type="Gene3D" id="2.60.40.10">
    <property type="entry name" value="Immunoglobulins"/>
    <property type="match status" value="1"/>
</dbReference>
<dbReference type="PANTHER" id="PTHR22906:SF21">
    <property type="entry name" value="SEMA DOMAIN-CONTAINING PROTEIN"/>
    <property type="match status" value="1"/>
</dbReference>
<accession>A0A6J8B0Z8</accession>
<evidence type="ECO:0000313" key="8">
    <source>
        <dbReference type="EMBL" id="CAC5375228.1"/>
    </source>
</evidence>
<evidence type="ECO:0000259" key="6">
    <source>
        <dbReference type="PROSITE" id="PS50026"/>
    </source>
</evidence>
<dbReference type="SMART" id="SM00181">
    <property type="entry name" value="EGF"/>
    <property type="match status" value="1"/>
</dbReference>
<dbReference type="PROSITE" id="PS50026">
    <property type="entry name" value="EGF_3"/>
    <property type="match status" value="1"/>
</dbReference>
<proteinExistence type="predicted"/>
<dbReference type="Gene3D" id="2.20.100.10">
    <property type="entry name" value="Thrombospondin type-1 (TSP1) repeat"/>
    <property type="match status" value="3"/>
</dbReference>
<dbReference type="InterPro" id="IPR036383">
    <property type="entry name" value="TSP1_rpt_sf"/>
</dbReference>
<dbReference type="PANTHER" id="PTHR22906">
    <property type="entry name" value="PROPERDIN"/>
    <property type="match status" value="1"/>
</dbReference>
<evidence type="ECO:0000313" key="9">
    <source>
        <dbReference type="Proteomes" id="UP000507470"/>
    </source>
</evidence>
<dbReference type="PROSITE" id="PS00022">
    <property type="entry name" value="EGF_1"/>
    <property type="match status" value="1"/>
</dbReference>
<dbReference type="PROSITE" id="PS50092">
    <property type="entry name" value="TSP1"/>
    <property type="match status" value="3"/>
</dbReference>
<dbReference type="InterPro" id="IPR000742">
    <property type="entry name" value="EGF"/>
</dbReference>
<dbReference type="InterPro" id="IPR052065">
    <property type="entry name" value="Compl_asym_regulator"/>
</dbReference>
<dbReference type="Gene3D" id="2.10.25.10">
    <property type="entry name" value="Laminin"/>
    <property type="match status" value="1"/>
</dbReference>
<dbReference type="InterPro" id="IPR000884">
    <property type="entry name" value="TSP1_rpt"/>
</dbReference>
<keyword evidence="5" id="KW-1133">Transmembrane helix</keyword>